<dbReference type="AlphaFoldDB" id="A0AAX6FQE7"/>
<reference evidence="1" key="1">
    <citation type="journal article" date="2023" name="GigaByte">
        <title>Genome assembly of the bearded iris, Iris pallida Lam.</title>
        <authorList>
            <person name="Bruccoleri R.E."/>
            <person name="Oakeley E.J."/>
            <person name="Faust A.M.E."/>
            <person name="Altorfer M."/>
            <person name="Dessus-Babus S."/>
            <person name="Burckhardt D."/>
            <person name="Oertli M."/>
            <person name="Naumann U."/>
            <person name="Petersen F."/>
            <person name="Wong J."/>
        </authorList>
    </citation>
    <scope>NUCLEOTIDE SEQUENCE</scope>
    <source>
        <strain evidence="1">GSM-AAB239-AS_SAM_17_03QT</strain>
    </source>
</reference>
<sequence>MYRQFVHFARIPAVTRAKSSPFWRPVAATLHAIFEKSDRCICDFFIPS</sequence>
<protein>
    <submittedName>
        <fullName evidence="1">Extensin</fullName>
    </submittedName>
</protein>
<proteinExistence type="predicted"/>
<evidence type="ECO:0000313" key="1">
    <source>
        <dbReference type="EMBL" id="KAJ6818275.1"/>
    </source>
</evidence>
<keyword evidence="2" id="KW-1185">Reference proteome</keyword>
<organism evidence="1 2">
    <name type="scientific">Iris pallida</name>
    <name type="common">Sweet iris</name>
    <dbReference type="NCBI Taxonomy" id="29817"/>
    <lineage>
        <taxon>Eukaryota</taxon>
        <taxon>Viridiplantae</taxon>
        <taxon>Streptophyta</taxon>
        <taxon>Embryophyta</taxon>
        <taxon>Tracheophyta</taxon>
        <taxon>Spermatophyta</taxon>
        <taxon>Magnoliopsida</taxon>
        <taxon>Liliopsida</taxon>
        <taxon>Asparagales</taxon>
        <taxon>Iridaceae</taxon>
        <taxon>Iridoideae</taxon>
        <taxon>Irideae</taxon>
        <taxon>Iris</taxon>
    </lineage>
</organism>
<name>A0AAX6FQE7_IRIPA</name>
<dbReference type="Proteomes" id="UP001140949">
    <property type="component" value="Unassembled WGS sequence"/>
</dbReference>
<gene>
    <name evidence="1" type="ORF">M6B38_408030</name>
</gene>
<reference evidence="1" key="2">
    <citation type="submission" date="2023-04" db="EMBL/GenBank/DDBJ databases">
        <authorList>
            <person name="Bruccoleri R.E."/>
            <person name="Oakeley E.J."/>
            <person name="Faust A.-M."/>
            <person name="Dessus-Babus S."/>
            <person name="Altorfer M."/>
            <person name="Burckhardt D."/>
            <person name="Oertli M."/>
            <person name="Naumann U."/>
            <person name="Petersen F."/>
            <person name="Wong J."/>
        </authorList>
    </citation>
    <scope>NUCLEOTIDE SEQUENCE</scope>
    <source>
        <strain evidence="1">GSM-AAB239-AS_SAM_17_03QT</strain>
        <tissue evidence="1">Leaf</tissue>
    </source>
</reference>
<dbReference type="EMBL" id="JANAVB010027397">
    <property type="protein sequence ID" value="KAJ6818275.1"/>
    <property type="molecule type" value="Genomic_DNA"/>
</dbReference>
<comment type="caution">
    <text evidence="1">The sequence shown here is derived from an EMBL/GenBank/DDBJ whole genome shotgun (WGS) entry which is preliminary data.</text>
</comment>
<accession>A0AAX6FQE7</accession>
<evidence type="ECO:0000313" key="2">
    <source>
        <dbReference type="Proteomes" id="UP001140949"/>
    </source>
</evidence>